<dbReference type="KEGG" id="fho:H9Q81_06500"/>
<evidence type="ECO:0000256" key="8">
    <source>
        <dbReference type="ARBA" id="ARBA00023049"/>
    </source>
</evidence>
<dbReference type="InterPro" id="IPR010964">
    <property type="entry name" value="M20A_pepV-rel"/>
</dbReference>
<keyword evidence="5" id="KW-0378">Hydrolase</keyword>
<dbReference type="PANTHER" id="PTHR43808">
    <property type="entry name" value="ACETYLORNITHINE DEACETYLASE"/>
    <property type="match status" value="1"/>
</dbReference>
<dbReference type="InterPro" id="IPR011650">
    <property type="entry name" value="Peptidase_M20_dimer"/>
</dbReference>
<evidence type="ECO:0000256" key="7">
    <source>
        <dbReference type="ARBA" id="ARBA00022997"/>
    </source>
</evidence>
<organism evidence="10 11">
    <name type="scientific">Fusobacterium hominis</name>
    <dbReference type="NCBI Taxonomy" id="2764326"/>
    <lineage>
        <taxon>Bacteria</taxon>
        <taxon>Fusobacteriati</taxon>
        <taxon>Fusobacteriota</taxon>
        <taxon>Fusobacteriia</taxon>
        <taxon>Fusobacteriales</taxon>
        <taxon>Fusobacteriaceae</taxon>
        <taxon>Fusobacterium</taxon>
    </lineage>
</organism>
<dbReference type="EMBL" id="CP060637">
    <property type="protein sequence ID" value="QNM14625.1"/>
    <property type="molecule type" value="Genomic_DNA"/>
</dbReference>
<evidence type="ECO:0000313" key="10">
    <source>
        <dbReference type="EMBL" id="QNM14625.1"/>
    </source>
</evidence>
<keyword evidence="4" id="KW-0479">Metal-binding</keyword>
<comment type="cofactor">
    <cofactor evidence="1">
        <name>Zn(2+)</name>
        <dbReference type="ChEBI" id="CHEBI:29105"/>
    </cofactor>
</comment>
<protein>
    <submittedName>
        <fullName evidence="10">Dipeptidase PepV</fullName>
    </submittedName>
</protein>
<sequence length="460" mass="51092">MEIREYIDNNFQETLESVKKIIRIKTVKGERTKDAPFGENLKYALEEVLSIAASLGFKTVNLDNYIGYAEVGSGEDYIAILGHIDVVPEGDVSKWTVDPYSATIKENMLISRGAIDNKAPIISALFAIKALVETNPNFNKKVRIIFGTNEESGDEDIKYYLQRENPPKYAFTPDAKFPVIFSEKGIYTFSLKDKFTGKNTAIECLEAGTRSNVIPEKAVVILKDKSETEIEEAVKKASQKTKCTYEVIENKVEVKGKSGHASSPQKGINAIAGLYIFLDQLLDEKDSMKNFVHFIATNVGHETDGKGLGIDNKNEETGDLTISAGITGIKNGEIFVKFNVRYPASITKEELDNILEKKSHESGIIFMQENHNPPLYFSKDSILVKTLQQVYKEVTGREEEPASSGGGTYAKLMPNTVAFGPNYSGFKGNAHSFDECMDLDMLKDGMEIYAKAILELGKYL</sequence>
<name>A0A7G9GUZ3_9FUSO</name>
<accession>A0A7G9GUZ3</accession>
<dbReference type="GO" id="GO:0008237">
    <property type="term" value="F:metallopeptidase activity"/>
    <property type="evidence" value="ECO:0007669"/>
    <property type="project" value="UniProtKB-KW"/>
</dbReference>
<evidence type="ECO:0000256" key="2">
    <source>
        <dbReference type="ARBA" id="ARBA00006247"/>
    </source>
</evidence>
<feature type="domain" description="Peptidase M20 dimerisation" evidence="9">
    <location>
        <begin position="249"/>
        <end position="302"/>
    </location>
</feature>
<dbReference type="RefSeq" id="WP_101474181.1">
    <property type="nucleotide sequence ID" value="NZ_CP060637.1"/>
</dbReference>
<evidence type="ECO:0000256" key="1">
    <source>
        <dbReference type="ARBA" id="ARBA00001947"/>
    </source>
</evidence>
<keyword evidence="7" id="KW-0224">Dipeptidase</keyword>
<dbReference type="Proteomes" id="UP000515913">
    <property type="component" value="Chromosome"/>
</dbReference>
<dbReference type="NCBIfam" id="TIGR01887">
    <property type="entry name" value="dipeptidaselike"/>
    <property type="match status" value="1"/>
</dbReference>
<dbReference type="InterPro" id="IPR001261">
    <property type="entry name" value="ArgE/DapE_CS"/>
</dbReference>
<dbReference type="PROSITE" id="PS00759">
    <property type="entry name" value="ARGE_DAPE_CPG2_2"/>
    <property type="match status" value="1"/>
</dbReference>
<keyword evidence="6" id="KW-0862">Zinc</keyword>
<evidence type="ECO:0000256" key="6">
    <source>
        <dbReference type="ARBA" id="ARBA00022833"/>
    </source>
</evidence>
<dbReference type="Pfam" id="PF01546">
    <property type="entry name" value="Peptidase_M20"/>
    <property type="match status" value="1"/>
</dbReference>
<dbReference type="SUPFAM" id="SSF55031">
    <property type="entry name" value="Bacterial exopeptidase dimerisation domain"/>
    <property type="match status" value="1"/>
</dbReference>
<dbReference type="InterPro" id="IPR050072">
    <property type="entry name" value="Peptidase_M20A"/>
</dbReference>
<reference evidence="10 11" key="1">
    <citation type="submission" date="2020-08" db="EMBL/GenBank/DDBJ databases">
        <authorList>
            <person name="Liu C."/>
            <person name="Sun Q."/>
        </authorList>
    </citation>
    <scope>NUCLEOTIDE SEQUENCE [LARGE SCALE GENOMIC DNA]</scope>
    <source>
        <strain evidence="10 11">NSJ-57</strain>
    </source>
</reference>
<keyword evidence="8" id="KW-0482">Metalloprotease</keyword>
<dbReference type="Pfam" id="PF07687">
    <property type="entry name" value="M20_dimer"/>
    <property type="match status" value="1"/>
</dbReference>
<dbReference type="Gene3D" id="3.40.630.10">
    <property type="entry name" value="Zn peptidases"/>
    <property type="match status" value="1"/>
</dbReference>
<evidence type="ECO:0000259" key="9">
    <source>
        <dbReference type="Pfam" id="PF07687"/>
    </source>
</evidence>
<gene>
    <name evidence="10" type="primary">pepV</name>
    <name evidence="10" type="ORF">H9Q81_06500</name>
</gene>
<dbReference type="InterPro" id="IPR036264">
    <property type="entry name" value="Bact_exopeptidase_dim_dom"/>
</dbReference>
<dbReference type="InterPro" id="IPR002933">
    <property type="entry name" value="Peptidase_M20"/>
</dbReference>
<dbReference type="GO" id="GO:0008270">
    <property type="term" value="F:zinc ion binding"/>
    <property type="evidence" value="ECO:0007669"/>
    <property type="project" value="InterPro"/>
</dbReference>
<proteinExistence type="inferred from homology"/>
<evidence type="ECO:0000256" key="5">
    <source>
        <dbReference type="ARBA" id="ARBA00022801"/>
    </source>
</evidence>
<evidence type="ECO:0000256" key="3">
    <source>
        <dbReference type="ARBA" id="ARBA00022670"/>
    </source>
</evidence>
<comment type="similarity">
    <text evidence="2">Belongs to the peptidase M20A family.</text>
</comment>
<evidence type="ECO:0000313" key="11">
    <source>
        <dbReference type="Proteomes" id="UP000515913"/>
    </source>
</evidence>
<keyword evidence="11" id="KW-1185">Reference proteome</keyword>
<dbReference type="NCBIfam" id="NF005591">
    <property type="entry name" value="PRK07318.1"/>
    <property type="match status" value="1"/>
</dbReference>
<dbReference type="SUPFAM" id="SSF53187">
    <property type="entry name" value="Zn-dependent exopeptidases"/>
    <property type="match status" value="1"/>
</dbReference>
<dbReference type="GO" id="GO:0006526">
    <property type="term" value="P:L-arginine biosynthetic process"/>
    <property type="evidence" value="ECO:0007669"/>
    <property type="project" value="TreeGrafter"/>
</dbReference>
<dbReference type="PANTHER" id="PTHR43808:SF31">
    <property type="entry name" value="N-ACETYL-L-CITRULLINE DEACETYLASE"/>
    <property type="match status" value="1"/>
</dbReference>
<dbReference type="PROSITE" id="PS00758">
    <property type="entry name" value="ARGE_DAPE_CPG2_1"/>
    <property type="match status" value="1"/>
</dbReference>
<evidence type="ECO:0000256" key="4">
    <source>
        <dbReference type="ARBA" id="ARBA00022723"/>
    </source>
</evidence>
<dbReference type="GO" id="GO:0016805">
    <property type="term" value="F:dipeptidase activity"/>
    <property type="evidence" value="ECO:0007669"/>
    <property type="project" value="UniProtKB-KW"/>
</dbReference>
<dbReference type="GO" id="GO:0008777">
    <property type="term" value="F:acetylornithine deacetylase activity"/>
    <property type="evidence" value="ECO:0007669"/>
    <property type="project" value="TreeGrafter"/>
</dbReference>
<keyword evidence="3" id="KW-0645">Protease</keyword>
<dbReference type="Gene3D" id="3.30.70.360">
    <property type="match status" value="2"/>
</dbReference>
<dbReference type="GO" id="GO:0006508">
    <property type="term" value="P:proteolysis"/>
    <property type="evidence" value="ECO:0007669"/>
    <property type="project" value="UniProtKB-KW"/>
</dbReference>
<dbReference type="AlphaFoldDB" id="A0A7G9GUZ3"/>